<protein>
    <submittedName>
        <fullName evidence="2">Uncharacterized protein</fullName>
    </submittedName>
</protein>
<proteinExistence type="predicted"/>
<evidence type="ECO:0000313" key="3">
    <source>
        <dbReference type="Proteomes" id="UP000462363"/>
    </source>
</evidence>
<reference evidence="2 3" key="1">
    <citation type="submission" date="2019-08" db="EMBL/GenBank/DDBJ databases">
        <title>In-depth cultivation of the pig gut microbiome towards novel bacterial diversity and tailored functional studies.</title>
        <authorList>
            <person name="Wylensek D."/>
            <person name="Hitch T.C.A."/>
            <person name="Clavel T."/>
        </authorList>
    </citation>
    <scope>NUCLEOTIDE SEQUENCE [LARGE SCALE GENOMIC DNA]</scope>
    <source>
        <strain evidence="2 3">BL-389-WT-3D</strain>
    </source>
</reference>
<name>A0A844F6I6_CLOSV</name>
<dbReference type="AlphaFoldDB" id="A0A844F6I6"/>
<accession>A0A844F6I6</accession>
<comment type="caution">
    <text evidence="2">The sequence shown here is derived from an EMBL/GenBank/DDBJ whole genome shotgun (WGS) entry which is preliminary data.</text>
</comment>
<dbReference type="EMBL" id="VUMB01000004">
    <property type="protein sequence ID" value="MSS39250.1"/>
    <property type="molecule type" value="Genomic_DNA"/>
</dbReference>
<sequence>MLGKLIKYDMKALNRFLILIHGFLLFAALLVRFFLTGRVLVETPKDGTLLGLSFLLFFLIIMGVSFGTFIVITVRFYKNLFSDEGYLTRTLPVTSGQHLLSKTIAGSIWGSLDMILLLASFYIISATPFVVDAFNSNKDQILRELGVTGKYAGVSLGAIVAGLLFFLIISAITSVLTIYVSIILGQLFSGHRILGAVVSYFALTTVVSVISFVVMVIYGSFSDTFLIASSSAPPADFNFIAYMIDILKVTTVLSLVVDVVFYILSYYIMKKKINLI</sequence>
<feature type="transmembrane region" description="Helical" evidence="1">
    <location>
        <begin position="193"/>
        <end position="219"/>
    </location>
</feature>
<feature type="transmembrane region" description="Helical" evidence="1">
    <location>
        <begin position="239"/>
        <end position="264"/>
    </location>
</feature>
<keyword evidence="1" id="KW-1133">Transmembrane helix</keyword>
<feature type="transmembrane region" description="Helical" evidence="1">
    <location>
        <begin position="151"/>
        <end position="181"/>
    </location>
</feature>
<keyword evidence="1" id="KW-0812">Transmembrane</keyword>
<feature type="transmembrane region" description="Helical" evidence="1">
    <location>
        <begin position="108"/>
        <end position="131"/>
    </location>
</feature>
<dbReference type="Proteomes" id="UP000462363">
    <property type="component" value="Unassembled WGS sequence"/>
</dbReference>
<feature type="transmembrane region" description="Helical" evidence="1">
    <location>
        <begin position="55"/>
        <end position="77"/>
    </location>
</feature>
<dbReference type="GeneID" id="62697719"/>
<dbReference type="RefSeq" id="WP_004604782.1">
    <property type="nucleotide sequence ID" value="NZ_AP024846.1"/>
</dbReference>
<organism evidence="2 3">
    <name type="scientific">Clostridium scindens (strain JCM 10418 / VPI 12708)</name>
    <dbReference type="NCBI Taxonomy" id="29347"/>
    <lineage>
        <taxon>Bacteria</taxon>
        <taxon>Bacillati</taxon>
        <taxon>Bacillota</taxon>
        <taxon>Clostridia</taxon>
        <taxon>Lachnospirales</taxon>
        <taxon>Lachnospiraceae</taxon>
    </lineage>
</organism>
<keyword evidence="1" id="KW-0472">Membrane</keyword>
<feature type="transmembrane region" description="Helical" evidence="1">
    <location>
        <begin position="12"/>
        <end position="35"/>
    </location>
</feature>
<evidence type="ECO:0000256" key="1">
    <source>
        <dbReference type="SAM" id="Phobius"/>
    </source>
</evidence>
<evidence type="ECO:0000313" key="2">
    <source>
        <dbReference type="EMBL" id="MSS39250.1"/>
    </source>
</evidence>
<gene>
    <name evidence="2" type="ORF">FYJ37_02475</name>
</gene>